<name>A0A1V9X2T0_9ACAR</name>
<keyword evidence="1" id="KW-0695">RNA-directed DNA polymerase</keyword>
<dbReference type="Proteomes" id="UP000192247">
    <property type="component" value="Unassembled WGS sequence"/>
</dbReference>
<dbReference type="AlphaFoldDB" id="A0A1V9X2T0"/>
<organism evidence="1 2">
    <name type="scientific">Tropilaelaps mercedesae</name>
    <dbReference type="NCBI Taxonomy" id="418985"/>
    <lineage>
        <taxon>Eukaryota</taxon>
        <taxon>Metazoa</taxon>
        <taxon>Ecdysozoa</taxon>
        <taxon>Arthropoda</taxon>
        <taxon>Chelicerata</taxon>
        <taxon>Arachnida</taxon>
        <taxon>Acari</taxon>
        <taxon>Parasitiformes</taxon>
        <taxon>Mesostigmata</taxon>
        <taxon>Gamasina</taxon>
        <taxon>Dermanyssoidea</taxon>
        <taxon>Laelapidae</taxon>
        <taxon>Tropilaelaps</taxon>
    </lineage>
</organism>
<proteinExistence type="predicted"/>
<dbReference type="GO" id="GO:0003964">
    <property type="term" value="F:RNA-directed DNA polymerase activity"/>
    <property type="evidence" value="ECO:0007669"/>
    <property type="project" value="UniProtKB-KW"/>
</dbReference>
<keyword evidence="2" id="KW-1185">Reference proteome</keyword>
<keyword evidence="1" id="KW-0808">Transferase</keyword>
<protein>
    <submittedName>
        <fullName evidence="1">RNA-directed DNA polymerase from mobile element jockey-like</fullName>
    </submittedName>
</protein>
<evidence type="ECO:0000313" key="1">
    <source>
        <dbReference type="EMBL" id="OQR67885.1"/>
    </source>
</evidence>
<dbReference type="EMBL" id="MNPL01026974">
    <property type="protein sequence ID" value="OQR67885.1"/>
    <property type="molecule type" value="Genomic_DNA"/>
</dbReference>
<evidence type="ECO:0000313" key="2">
    <source>
        <dbReference type="Proteomes" id="UP000192247"/>
    </source>
</evidence>
<comment type="caution">
    <text evidence="1">The sequence shown here is derived from an EMBL/GenBank/DDBJ whole genome shotgun (WGS) entry which is preliminary data.</text>
</comment>
<keyword evidence="1" id="KW-0548">Nucleotidyltransferase</keyword>
<reference evidence="1 2" key="1">
    <citation type="journal article" date="2017" name="Gigascience">
        <title>Draft genome of the honey bee ectoparasitic mite, Tropilaelaps mercedesae, is shaped by the parasitic life history.</title>
        <authorList>
            <person name="Dong X."/>
            <person name="Armstrong S.D."/>
            <person name="Xia D."/>
            <person name="Makepeace B.L."/>
            <person name="Darby A.C."/>
            <person name="Kadowaki T."/>
        </authorList>
    </citation>
    <scope>NUCLEOTIDE SEQUENCE [LARGE SCALE GENOMIC DNA]</scope>
    <source>
        <strain evidence="1">Wuxi-XJTLU</strain>
    </source>
</reference>
<dbReference type="OrthoDB" id="6437148at2759"/>
<dbReference type="InParanoid" id="A0A1V9X2T0"/>
<sequence length="86" mass="9793">MERSVLLRKGGKPSEQPSLYRPLCLVPTVGKAFEAILASRLTKELEGNGSLSEYQHRFRSGRSTICAIREVIEMANEERRKPLYSR</sequence>
<feature type="non-terminal residue" evidence="1">
    <location>
        <position position="86"/>
    </location>
</feature>
<gene>
    <name evidence="1" type="ORF">BIW11_04673</name>
</gene>
<dbReference type="STRING" id="418985.A0A1V9X2T0"/>
<accession>A0A1V9X2T0</accession>